<comment type="caution">
    <text evidence="2">The sequence shown here is derived from an EMBL/GenBank/DDBJ whole genome shotgun (WGS) entry which is preliminary data.</text>
</comment>
<dbReference type="SUPFAM" id="SSF89623">
    <property type="entry name" value="Ribose/Galactose isomerase RpiB/AlsB"/>
    <property type="match status" value="2"/>
</dbReference>
<dbReference type="Pfam" id="PF02502">
    <property type="entry name" value="LacAB_rpiB"/>
    <property type="match status" value="2"/>
</dbReference>
<evidence type="ECO:0000256" key="1">
    <source>
        <dbReference type="ARBA" id="ARBA00008754"/>
    </source>
</evidence>
<proteinExistence type="inferred from homology"/>
<name>A0A1F7JH99_9BACT</name>
<sequence length="172" mass="19217">MKIYIGSDHRGFELKNKLVGWLKEQDHEISDCGNLVYDPQDDYPDFARKVAQNVTTSTVILNSIQDPINTNKMPKQIRHDIKTAPSESLGILICGSGVGVSVMANRFKGIICALGFNVDQVSHARENDHINILSIPSDYVTEEQAKAMINAFLTATPKTGEKYLRRLKKLDN</sequence>
<evidence type="ECO:0000313" key="2">
    <source>
        <dbReference type="EMBL" id="OGK54983.1"/>
    </source>
</evidence>
<dbReference type="AlphaFoldDB" id="A0A1F7JH99"/>
<evidence type="ECO:0008006" key="4">
    <source>
        <dbReference type="Google" id="ProtNLM"/>
    </source>
</evidence>
<dbReference type="Proteomes" id="UP000177418">
    <property type="component" value="Unassembled WGS sequence"/>
</dbReference>
<dbReference type="InterPro" id="IPR036569">
    <property type="entry name" value="RpiB_LacA_LacB_sf"/>
</dbReference>
<comment type="similarity">
    <text evidence="1">Belongs to the LacAB/RpiB family.</text>
</comment>
<evidence type="ECO:0000313" key="3">
    <source>
        <dbReference type="Proteomes" id="UP000177418"/>
    </source>
</evidence>
<dbReference type="GO" id="GO:0016861">
    <property type="term" value="F:intramolecular oxidoreductase activity, interconverting aldoses and ketoses"/>
    <property type="evidence" value="ECO:0007669"/>
    <property type="project" value="UniProtKB-ARBA"/>
</dbReference>
<gene>
    <name evidence="2" type="ORF">A3H78_00720</name>
</gene>
<dbReference type="EMBL" id="MGAV01000012">
    <property type="protein sequence ID" value="OGK54983.1"/>
    <property type="molecule type" value="Genomic_DNA"/>
</dbReference>
<reference evidence="2 3" key="1">
    <citation type="journal article" date="2016" name="Nat. Commun.">
        <title>Thousands of microbial genomes shed light on interconnected biogeochemical processes in an aquifer system.</title>
        <authorList>
            <person name="Anantharaman K."/>
            <person name="Brown C.T."/>
            <person name="Hug L.A."/>
            <person name="Sharon I."/>
            <person name="Castelle C.J."/>
            <person name="Probst A.J."/>
            <person name="Thomas B.C."/>
            <person name="Singh A."/>
            <person name="Wilkins M.J."/>
            <person name="Karaoz U."/>
            <person name="Brodie E.L."/>
            <person name="Williams K.H."/>
            <person name="Hubbard S.S."/>
            <person name="Banfield J.F."/>
        </authorList>
    </citation>
    <scope>NUCLEOTIDE SEQUENCE [LARGE SCALE GENOMIC DNA]</scope>
</reference>
<dbReference type="InterPro" id="IPR003500">
    <property type="entry name" value="RpiB_LacA_LacB"/>
</dbReference>
<organism evidence="2 3">
    <name type="scientific">Candidatus Roizmanbacteria bacterium RIFCSPLOWO2_02_FULL_36_11</name>
    <dbReference type="NCBI Taxonomy" id="1802071"/>
    <lineage>
        <taxon>Bacteria</taxon>
        <taxon>Candidatus Roizmaniibacteriota</taxon>
    </lineage>
</organism>
<dbReference type="GO" id="GO:0005975">
    <property type="term" value="P:carbohydrate metabolic process"/>
    <property type="evidence" value="ECO:0007669"/>
    <property type="project" value="InterPro"/>
</dbReference>
<dbReference type="Gene3D" id="3.40.1400.10">
    <property type="entry name" value="Sugar-phosphate isomerase, RpiB/LacA/LacB"/>
    <property type="match status" value="1"/>
</dbReference>
<accession>A0A1F7JH99</accession>
<protein>
    <recommendedName>
        <fullName evidence="4">Ribose-5-phosphate isomerase</fullName>
    </recommendedName>
</protein>
<dbReference type="PANTHER" id="PTHR30345">
    <property type="entry name" value="RIBOSE-5-PHOSPHATE ISOMERASE B"/>
    <property type="match status" value="1"/>
</dbReference>
<dbReference type="PIRSF" id="PIRSF005384">
    <property type="entry name" value="RpiB_LacA_B"/>
    <property type="match status" value="1"/>
</dbReference>
<dbReference type="PANTHER" id="PTHR30345:SF0">
    <property type="entry name" value="DNA DAMAGE-REPAIR_TOLERATION PROTEIN DRT102"/>
    <property type="match status" value="1"/>
</dbReference>